<evidence type="ECO:0000313" key="5">
    <source>
        <dbReference type="EMBL" id="PNR96896.1"/>
    </source>
</evidence>
<dbReference type="Pfam" id="PF16325">
    <property type="entry name" value="Peptidase_U32_C"/>
    <property type="match status" value="1"/>
</dbReference>
<dbReference type="OrthoDB" id="9807498at2"/>
<dbReference type="Proteomes" id="UP000236434">
    <property type="component" value="Unassembled WGS sequence"/>
</dbReference>
<comment type="caution">
    <text evidence="5">The sequence shown here is derived from an EMBL/GenBank/DDBJ whole genome shotgun (WGS) entry which is preliminary data.</text>
</comment>
<dbReference type="PANTHER" id="PTHR30217">
    <property type="entry name" value="PEPTIDASE U32 FAMILY"/>
    <property type="match status" value="1"/>
</dbReference>
<sequence length="412" mass="46907">MKKVELLSPAGNYEKLETVYHYGADAAYIGGKILNLRAFSKNFEDEELEKAVKLARKLQKKLFVTLNAIPHNSELELLPDYVNYLESLNVDGVIVADLGVFNLVKRNSNLPLIISTQASNTNWASVAMWRDLGAKRAILARELSLNEISEIREKVPDIEIEVFIHGAMCVSISGRCLLSNYLTGRDANRGECTQPCRWKYYLMEEKRPGEYFPVVEDERGTYIMNSKDLCTIDFLDKIIETGVDSLKIEGRIKSSYYAGVTTKVYRQAIDSYYNKEYTKELLDSLKKELESVSHREYTSGFYFHKPDKNSQNYKTSSYVRNYKFVGKIIDKISKDQYIVDVRNKIEKGEELEIVTKKGRNTKVLLDQIVNLEDGCLIGSANPNQKIILKVDNSLDVGDLIRVPNKGGSNQID</sequence>
<proteinExistence type="inferred from homology"/>
<evidence type="ECO:0000256" key="3">
    <source>
        <dbReference type="ARBA" id="ARBA00038374"/>
    </source>
</evidence>
<dbReference type="EMBL" id="AZRL01000009">
    <property type="protein sequence ID" value="PNR96896.1"/>
    <property type="molecule type" value="Genomic_DNA"/>
</dbReference>
<name>A0A2K1P296_9BACT</name>
<dbReference type="InterPro" id="IPR051454">
    <property type="entry name" value="RNA/ubiquinone_mod_enzymes"/>
</dbReference>
<organism evidence="5 6">
    <name type="scientific">Petrotoga olearia DSM 13574</name>
    <dbReference type="NCBI Taxonomy" id="1122955"/>
    <lineage>
        <taxon>Bacteria</taxon>
        <taxon>Thermotogati</taxon>
        <taxon>Thermotogota</taxon>
        <taxon>Thermotogae</taxon>
        <taxon>Petrotogales</taxon>
        <taxon>Petrotogaceae</taxon>
        <taxon>Petrotoga</taxon>
    </lineage>
</organism>
<dbReference type="InterPro" id="IPR001539">
    <property type="entry name" value="Peptidase_U32"/>
</dbReference>
<dbReference type="InterPro" id="IPR032525">
    <property type="entry name" value="Peptidase_U32_C"/>
</dbReference>
<keyword evidence="2" id="KW-0378">Hydrolase</keyword>
<dbReference type="RefSeq" id="WP_103066735.1">
    <property type="nucleotide sequence ID" value="NZ_AZRL01000009.1"/>
</dbReference>
<evidence type="ECO:0000313" key="6">
    <source>
        <dbReference type="Proteomes" id="UP000236434"/>
    </source>
</evidence>
<feature type="domain" description="Peptidase family U32 C-terminal" evidence="4">
    <location>
        <begin position="320"/>
        <end position="401"/>
    </location>
</feature>
<dbReference type="GO" id="GO:0008233">
    <property type="term" value="F:peptidase activity"/>
    <property type="evidence" value="ECO:0007669"/>
    <property type="project" value="UniProtKB-KW"/>
</dbReference>
<dbReference type="PANTHER" id="PTHR30217:SF6">
    <property type="entry name" value="TRNA HYDROXYLATION PROTEIN P"/>
    <property type="match status" value="1"/>
</dbReference>
<reference evidence="5 6" key="1">
    <citation type="submission" date="2013-12" db="EMBL/GenBank/DDBJ databases">
        <title>Comparative genomics of Petrotoga isolates.</title>
        <authorList>
            <person name="Nesbo C.L."/>
            <person name="Charchuk R."/>
            <person name="Chow K."/>
        </authorList>
    </citation>
    <scope>NUCLEOTIDE SEQUENCE [LARGE SCALE GENOMIC DNA]</scope>
    <source>
        <strain evidence="5 6">DSM 13574</strain>
    </source>
</reference>
<dbReference type="Gene3D" id="2.40.30.10">
    <property type="entry name" value="Translation factors"/>
    <property type="match status" value="1"/>
</dbReference>
<gene>
    <name evidence="5" type="ORF">X929_03950</name>
</gene>
<dbReference type="PROSITE" id="PS01276">
    <property type="entry name" value="PEPTIDASE_U32"/>
    <property type="match status" value="1"/>
</dbReference>
<dbReference type="GO" id="GO:0006508">
    <property type="term" value="P:proteolysis"/>
    <property type="evidence" value="ECO:0007669"/>
    <property type="project" value="UniProtKB-KW"/>
</dbReference>
<evidence type="ECO:0000256" key="1">
    <source>
        <dbReference type="ARBA" id="ARBA00022670"/>
    </source>
</evidence>
<comment type="similarity">
    <text evidence="3">Belongs to the peptidase U32 family.</text>
</comment>
<keyword evidence="1 5" id="KW-0645">Protease</keyword>
<dbReference type="AlphaFoldDB" id="A0A2K1P296"/>
<protein>
    <submittedName>
        <fullName evidence="5">Protease</fullName>
    </submittedName>
</protein>
<accession>A0A2K1P296</accession>
<dbReference type="Pfam" id="PF01136">
    <property type="entry name" value="Peptidase_U32"/>
    <property type="match status" value="1"/>
</dbReference>
<evidence type="ECO:0000256" key="2">
    <source>
        <dbReference type="ARBA" id="ARBA00022801"/>
    </source>
</evidence>
<evidence type="ECO:0000259" key="4">
    <source>
        <dbReference type="Pfam" id="PF16325"/>
    </source>
</evidence>